<feature type="binding site" evidence="8">
    <location>
        <position position="35"/>
    </location>
    <ligand>
        <name>FMN</name>
        <dbReference type="ChEBI" id="CHEBI:58210"/>
        <note>ligand shared between dimeric partners</note>
    </ligand>
</feature>
<gene>
    <name evidence="10" type="ORF">AK33_04095</name>
</gene>
<evidence type="ECO:0000256" key="7">
    <source>
        <dbReference type="PIRNR" id="PIRNR000232"/>
    </source>
</evidence>
<keyword evidence="4 7" id="KW-0521">NADP</keyword>
<dbReference type="GO" id="GO:0016491">
    <property type="term" value="F:oxidoreductase activity"/>
    <property type="evidence" value="ECO:0007669"/>
    <property type="project" value="UniProtKB-UniRule"/>
</dbReference>
<dbReference type="RefSeq" id="WP_042802140.1">
    <property type="nucleotide sequence ID" value="NZ_AVSP01000013.1"/>
</dbReference>
<dbReference type="PATRIC" id="fig|1450449.3.peg.784"/>
<feature type="binding site" description="in other chain" evidence="8">
    <location>
        <begin position="10"/>
        <end position="12"/>
    </location>
    <ligand>
        <name>FMN</name>
        <dbReference type="ChEBI" id="CHEBI:58210"/>
        <note>ligand shared between dimeric partners</note>
    </ligand>
</feature>
<feature type="domain" description="Nitroreductase" evidence="9">
    <location>
        <begin position="8"/>
        <end position="162"/>
    </location>
</feature>
<dbReference type="AlphaFoldDB" id="A0A011P7N1"/>
<evidence type="ECO:0000256" key="1">
    <source>
        <dbReference type="ARBA" id="ARBA00007118"/>
    </source>
</evidence>
<keyword evidence="5 7" id="KW-0560">Oxidoreductase</keyword>
<dbReference type="SUPFAM" id="SSF55469">
    <property type="entry name" value="FMN-dependent nitroreductase-like"/>
    <property type="match status" value="1"/>
</dbReference>
<dbReference type="PIRSF" id="PIRSF000232">
    <property type="entry name" value="YdjA"/>
    <property type="match status" value="1"/>
</dbReference>
<proteinExistence type="inferred from homology"/>
<dbReference type="InterPro" id="IPR052530">
    <property type="entry name" value="NAD(P)H_nitroreductase"/>
</dbReference>
<dbReference type="Gene3D" id="3.40.109.10">
    <property type="entry name" value="NADH Oxidase"/>
    <property type="match status" value="1"/>
</dbReference>
<keyword evidence="3 7" id="KW-0288">FMN</keyword>
<dbReference type="PANTHER" id="PTHR43821:SF1">
    <property type="entry name" value="NAD(P)H NITROREDUCTASE YDJA-RELATED"/>
    <property type="match status" value="1"/>
</dbReference>
<evidence type="ECO:0000256" key="2">
    <source>
        <dbReference type="ARBA" id="ARBA00022630"/>
    </source>
</evidence>
<evidence type="ECO:0000256" key="8">
    <source>
        <dbReference type="PIRSR" id="PIRSR000232-1"/>
    </source>
</evidence>
<keyword evidence="6 7" id="KW-0520">NAD</keyword>
<dbReference type="STRING" id="1122190.GCA_000621105_01438"/>
<reference evidence="10 11" key="1">
    <citation type="journal article" date="2014" name="Genome Announc.">
        <title>Genome Sequence of a Presumptive Mannheimia haemolytica Strain with an A1/A6-Cross-Reactive Serotype from a White-Tailed Deer (Odocoileus virginianus).</title>
        <authorList>
            <person name="Lawrence P.K."/>
            <person name="Bey R.F."/>
            <person name="Wiener B."/>
            <person name="Kittichotirat W."/>
            <person name="Bumgarner R.E."/>
        </authorList>
    </citation>
    <scope>NUCLEOTIDE SEQUENCE [LARGE SCALE GENOMIC DNA]</scope>
    <source>
        <strain evidence="10 11">PKL10</strain>
    </source>
</reference>
<feature type="binding site" evidence="8">
    <location>
        <position position="39"/>
    </location>
    <ligand>
        <name>FMN</name>
        <dbReference type="ChEBI" id="CHEBI:58210"/>
        <note>ligand shared between dimeric partners</note>
    </ligand>
</feature>
<evidence type="ECO:0000256" key="3">
    <source>
        <dbReference type="ARBA" id="ARBA00022643"/>
    </source>
</evidence>
<evidence type="ECO:0000259" key="9">
    <source>
        <dbReference type="Pfam" id="PF00881"/>
    </source>
</evidence>
<organism evidence="10 11">
    <name type="scientific">Mannheimia granulomatis</name>
    <dbReference type="NCBI Taxonomy" id="85402"/>
    <lineage>
        <taxon>Bacteria</taxon>
        <taxon>Pseudomonadati</taxon>
        <taxon>Pseudomonadota</taxon>
        <taxon>Gammaproteobacteria</taxon>
        <taxon>Pasteurellales</taxon>
        <taxon>Pasteurellaceae</taxon>
        <taxon>Mannheimia</taxon>
    </lineage>
</organism>
<dbReference type="EMBL" id="JANJ01000003">
    <property type="protein sequence ID" value="EXI62434.1"/>
    <property type="molecule type" value="Genomic_DNA"/>
</dbReference>
<sequence>MQTLDLLQRRRSNKKFGDKAPNTEQLEQILKAGLRVPDHGRLKPYHFVVIEKSGMPKLCEHFKAAVAEFNLSEEHLSKAEKLASRAPMIIGVVAKLDHNIAKVPAWEQMLSAGCATYAIQLAANELGFDTVWITNKWVNGSSLRTAFDCQEGDKIIALLMIGSPIEGEQINLAAESENLDGFVSYIK</sequence>
<dbReference type="EC" id="1.-.-.-" evidence="7"/>
<keyword evidence="11" id="KW-1185">Reference proteome</keyword>
<evidence type="ECO:0000313" key="11">
    <source>
        <dbReference type="Proteomes" id="UP000054123"/>
    </source>
</evidence>
<comment type="similarity">
    <text evidence="1 7">Belongs to the nitroreductase family.</text>
</comment>
<evidence type="ECO:0000256" key="4">
    <source>
        <dbReference type="ARBA" id="ARBA00022857"/>
    </source>
</evidence>
<dbReference type="Proteomes" id="UP000054123">
    <property type="component" value="Unassembled WGS sequence"/>
</dbReference>
<dbReference type="Pfam" id="PF00881">
    <property type="entry name" value="Nitroreductase"/>
    <property type="match status" value="1"/>
</dbReference>
<dbReference type="PANTHER" id="PTHR43821">
    <property type="entry name" value="NAD(P)H NITROREDUCTASE YDJA-RELATED"/>
    <property type="match status" value="1"/>
</dbReference>
<name>A0A011P7N1_9PAST</name>
<accession>A0A011P7N1</accession>
<protein>
    <recommendedName>
        <fullName evidence="7">Putative NAD(P)H nitroreductase</fullName>
        <ecNumber evidence="7">1.-.-.-</ecNumber>
    </recommendedName>
</protein>
<dbReference type="CDD" id="cd02135">
    <property type="entry name" value="YdjA-like"/>
    <property type="match status" value="1"/>
</dbReference>
<dbReference type="InterPro" id="IPR029479">
    <property type="entry name" value="Nitroreductase"/>
</dbReference>
<evidence type="ECO:0000256" key="6">
    <source>
        <dbReference type="ARBA" id="ARBA00023027"/>
    </source>
</evidence>
<dbReference type="InterPro" id="IPR000415">
    <property type="entry name" value="Nitroreductase-like"/>
</dbReference>
<evidence type="ECO:0000313" key="10">
    <source>
        <dbReference type="EMBL" id="EXI62434.1"/>
    </source>
</evidence>
<comment type="cofactor">
    <cofactor evidence="8">
        <name>FMN</name>
        <dbReference type="ChEBI" id="CHEBI:58210"/>
    </cofactor>
    <text evidence="8">Binds 1 FMN per subunit.</text>
</comment>
<keyword evidence="2 7" id="KW-0285">Flavoprotein</keyword>
<comment type="caution">
    <text evidence="10">The sequence shown here is derived from an EMBL/GenBank/DDBJ whole genome shotgun (WGS) entry which is preliminary data.</text>
</comment>
<dbReference type="OrthoDB" id="9804207at2"/>
<dbReference type="InterPro" id="IPR026021">
    <property type="entry name" value="YdjA-like"/>
</dbReference>
<feature type="binding site" description="in other chain" evidence="8">
    <location>
        <begin position="132"/>
        <end position="134"/>
    </location>
    <ligand>
        <name>FMN</name>
        <dbReference type="ChEBI" id="CHEBI:58210"/>
        <note>ligand shared between dimeric partners</note>
    </ligand>
</feature>
<evidence type="ECO:0000256" key="5">
    <source>
        <dbReference type="ARBA" id="ARBA00023002"/>
    </source>
</evidence>